<protein>
    <submittedName>
        <fullName evidence="1">Uncharacterized protein</fullName>
    </submittedName>
</protein>
<dbReference type="VEuPathDB" id="FungiDB:CAGL0M07766g"/>
<dbReference type="PhylomeDB" id="A0A0W0CXI4"/>
<dbReference type="Pfam" id="PF17241">
    <property type="entry name" value="Retrotran_gag_4"/>
    <property type="match status" value="1"/>
</dbReference>
<gene>
    <name evidence="1" type="ORF">AO440_004189</name>
</gene>
<dbReference type="InterPro" id="IPR035179">
    <property type="entry name" value="DUF5314"/>
</dbReference>
<comment type="caution">
    <text evidence="1">The sequence shown here is derived from an EMBL/GenBank/DDBJ whole genome shotgun (WGS) entry which is preliminary data.</text>
</comment>
<organism evidence="1 2">
    <name type="scientific">Candida glabrata</name>
    <name type="common">Yeast</name>
    <name type="synonym">Torulopsis glabrata</name>
    <dbReference type="NCBI Taxonomy" id="5478"/>
    <lineage>
        <taxon>Eukaryota</taxon>
        <taxon>Fungi</taxon>
        <taxon>Dikarya</taxon>
        <taxon>Ascomycota</taxon>
        <taxon>Saccharomycotina</taxon>
        <taxon>Saccharomycetes</taxon>
        <taxon>Saccharomycetales</taxon>
        <taxon>Saccharomycetaceae</taxon>
        <taxon>Nakaseomyces</taxon>
    </lineage>
</organism>
<accession>A0A0W0CXI4</accession>
<dbReference type="AlphaFoldDB" id="A0A0W0CXI4"/>
<sequence>MAYPLLSKLDDIKDEVWLFEKINKPFLSIGFKTIILNEIGDFQKWILQLEWIIKSTDHLWYQFYQAGPFNFAGISDPHKQYIVSVFDGALKKLISNTVSERVNIDYEDFLQSHLSNCKITSFDLLEILKIEYDWVNAEKYFRENFEWLQNMDNFNTTQKMLRCQRLVHIITEPLVDKIQMTKETKNEIDDFKQQIAANLMIALSPNHTQEILRHYRIGKRLDLYDITNTIAYLEDKSI</sequence>
<dbReference type="VEuPathDB" id="FungiDB:GWK60_M07755"/>
<dbReference type="EMBL" id="LLZZ01000117">
    <property type="protein sequence ID" value="KTB04290.1"/>
    <property type="molecule type" value="Genomic_DNA"/>
</dbReference>
<proteinExistence type="predicted"/>
<dbReference type="VEuPathDB" id="FungiDB:GVI51_M07755"/>
<dbReference type="Proteomes" id="UP000054886">
    <property type="component" value="Unassembled WGS sequence"/>
</dbReference>
<evidence type="ECO:0000313" key="2">
    <source>
        <dbReference type="Proteomes" id="UP000054886"/>
    </source>
</evidence>
<evidence type="ECO:0000313" key="1">
    <source>
        <dbReference type="EMBL" id="KTB04290.1"/>
    </source>
</evidence>
<reference evidence="1 2" key="1">
    <citation type="submission" date="2015-10" db="EMBL/GenBank/DDBJ databases">
        <title>Draft genomes sequences of Candida glabrata isolates 1A, 1B, 2A, 2B, 3A and 3B.</title>
        <authorList>
            <person name="Haavelsrud O.E."/>
            <person name="Gaustad P."/>
        </authorList>
    </citation>
    <scope>NUCLEOTIDE SEQUENCE [LARGE SCALE GENOMIC DNA]</scope>
    <source>
        <strain evidence="1">910700640</strain>
    </source>
</reference>
<name>A0A0W0CXI4_CANGB</name>
<dbReference type="VEuPathDB" id="FungiDB:B1J91_M07766g"/>